<sequence length="146" mass="16694">MSKTITVETIINAPLDEVWDEVSKIENHSNWMKDAVNIDFQTNSRTGVGTKIKVLTKIGPIKLYDYMTFTKWEDKSVIGVDHVGIVKGKGEMQFTKISDTSTKFSWAETLVFPFYLGGPIGEFFGKPIFNLIWKENLQNLKKEIEK</sequence>
<dbReference type="SUPFAM" id="SSF55961">
    <property type="entry name" value="Bet v1-like"/>
    <property type="match status" value="1"/>
</dbReference>
<evidence type="ECO:0000313" key="1">
    <source>
        <dbReference type="EMBL" id="AGQ19269.1"/>
    </source>
</evidence>
<proteinExistence type="predicted"/>
<name>S5DKG8_9ACTN</name>
<accession>S5DKG8</accession>
<organism evidence="1">
    <name type="scientific">Candidatus Actinomarina minuta</name>
    <dbReference type="NCBI Taxonomy" id="1389454"/>
    <lineage>
        <taxon>Bacteria</taxon>
        <taxon>Bacillati</taxon>
        <taxon>Actinomycetota</taxon>
        <taxon>Actinomycetes</taxon>
        <taxon>Candidatus Actinomarinidae</taxon>
        <taxon>Candidatus Actinomarinales</taxon>
        <taxon>Candidatus Actinomarineae</taxon>
        <taxon>Candidatus Actinomarinaceae</taxon>
        <taxon>Candidatus Actinomarina</taxon>
    </lineage>
</organism>
<protein>
    <submittedName>
        <fullName evidence="1">MedDCM-OCT-S31-C71-cds11</fullName>
    </submittedName>
</protein>
<dbReference type="AlphaFoldDB" id="S5DKG8"/>
<dbReference type="InterPro" id="IPR023393">
    <property type="entry name" value="START-like_dom_sf"/>
</dbReference>
<dbReference type="InterPro" id="IPR019587">
    <property type="entry name" value="Polyketide_cyclase/dehydratase"/>
</dbReference>
<dbReference type="Gene3D" id="3.30.530.20">
    <property type="match status" value="1"/>
</dbReference>
<dbReference type="EMBL" id="KC811127">
    <property type="protein sequence ID" value="AGQ19269.1"/>
    <property type="molecule type" value="Genomic_DNA"/>
</dbReference>
<reference evidence="1" key="1">
    <citation type="journal article" date="2013" name="Sci. Rep.">
        <title>Metagenomics uncovers a new group of low GC and ultra-small marine Actinobacteria.</title>
        <authorList>
            <person name="Ghai R."/>
            <person name="Mizuno C.M."/>
            <person name="Picazo A."/>
            <person name="Camacho A."/>
            <person name="Rodriguez-Valera F."/>
        </authorList>
    </citation>
    <scope>NUCLEOTIDE SEQUENCE</scope>
</reference>
<dbReference type="Pfam" id="PF10604">
    <property type="entry name" value="Polyketide_cyc2"/>
    <property type="match status" value="1"/>
</dbReference>